<sequence length="608" mass="67189">MVDIGADNKRSVARDQDVATAKKTRFETFDVRACFRPGLFDETDTLTKEFASAQPFSHCCVAPFCDEQLLHGVREEMLERLYFTQKETDIFKYHQSGDLANLDGLPDKEKKQLPSLQKLRDAIYSQEFREFVSSVTGCGPLSGSRTDMSTNRYKQRDHLLLHDDVIGDRRVSYIIYLPDPEINGGSGWMPQDGGHLELYPRESTDSWAPAVNPTRRLAPRWNQIVFFTVLPGQSHHSVEEVAGIDKERLSIQGWFHFPQPGEPGYSPDQMSQLWSKGAVSTLSQIEAKRQREAGSVGDAFALYPGQTAIDSNGSLELSDEDKQVLSKFMNPSYLKQNIMKQVAEEFSEKSHIQLAQFLNSDVAAKLSDALKAIDLHDGMAGTDIPAHGTGERGRWHAFGSPVIRRFMRMDGPSMANDVEDAADPSTGEEIRDKEAAASDILAGIRDELFASTAYARWLSSITALAIAGHRSMVRRFRSGLDYTLGTPDGTTHTTLDSVLCFVDKPGVWADGVVGGYECYVDGGNDADETSNDGSVYRLSANDGILLTTPASWSTLNVVMREPGVVKFVKYVSASAPGSRWDVSSEFQIVSDEDGEGESESEKSDNEQA</sequence>
<name>A0A9W8CKW8_9FUNG</name>
<evidence type="ECO:0000313" key="11">
    <source>
        <dbReference type="EMBL" id="KAJ1648268.1"/>
    </source>
</evidence>
<keyword evidence="12" id="KW-1185">Reference proteome</keyword>
<dbReference type="AlphaFoldDB" id="A0A9W8CKW8"/>
<dbReference type="InterPro" id="IPR039558">
    <property type="entry name" value="TPA1/OFD1_N"/>
</dbReference>
<evidence type="ECO:0000256" key="9">
    <source>
        <dbReference type="SAM" id="MobiDB-lite"/>
    </source>
</evidence>
<dbReference type="GO" id="GO:0005737">
    <property type="term" value="C:cytoplasm"/>
    <property type="evidence" value="ECO:0007669"/>
    <property type="project" value="TreeGrafter"/>
</dbReference>
<feature type="compositionally biased region" description="Basic and acidic residues" evidence="9">
    <location>
        <begin position="599"/>
        <end position="608"/>
    </location>
</feature>
<feature type="region of interest" description="Disordered" evidence="9">
    <location>
        <begin position="584"/>
        <end position="608"/>
    </location>
</feature>
<evidence type="ECO:0000259" key="10">
    <source>
        <dbReference type="PROSITE" id="PS51471"/>
    </source>
</evidence>
<reference evidence="11" key="1">
    <citation type="submission" date="2022-07" db="EMBL/GenBank/DDBJ databases">
        <title>Phylogenomic reconstructions and comparative analyses of Kickxellomycotina fungi.</title>
        <authorList>
            <person name="Reynolds N.K."/>
            <person name="Stajich J.E."/>
            <person name="Barry K."/>
            <person name="Grigoriev I.V."/>
            <person name="Crous P."/>
            <person name="Smith M.E."/>
        </authorList>
    </citation>
    <scope>NUCLEOTIDE SEQUENCE</scope>
    <source>
        <strain evidence="11">NBRC 105413</strain>
    </source>
</reference>
<dbReference type="GO" id="GO:0031418">
    <property type="term" value="F:L-ascorbic acid binding"/>
    <property type="evidence" value="ECO:0007669"/>
    <property type="project" value="UniProtKB-KW"/>
</dbReference>
<dbReference type="PROSITE" id="PS51471">
    <property type="entry name" value="FE2OG_OXY"/>
    <property type="match status" value="1"/>
</dbReference>
<evidence type="ECO:0000256" key="8">
    <source>
        <dbReference type="ARBA" id="ARBA00047444"/>
    </source>
</evidence>
<dbReference type="GO" id="GO:0006449">
    <property type="term" value="P:regulation of translational termination"/>
    <property type="evidence" value="ECO:0007669"/>
    <property type="project" value="TreeGrafter"/>
</dbReference>
<dbReference type="GO" id="GO:0005506">
    <property type="term" value="F:iron ion binding"/>
    <property type="evidence" value="ECO:0007669"/>
    <property type="project" value="InterPro"/>
</dbReference>
<dbReference type="GO" id="GO:0031543">
    <property type="term" value="F:peptidyl-proline dioxygenase activity"/>
    <property type="evidence" value="ECO:0007669"/>
    <property type="project" value="TreeGrafter"/>
</dbReference>
<keyword evidence="7" id="KW-0408">Iron</keyword>
<dbReference type="Pfam" id="PF10637">
    <property type="entry name" value="Ofd1_CTDD"/>
    <property type="match status" value="1"/>
</dbReference>
<dbReference type="SMART" id="SM00702">
    <property type="entry name" value="P4Hc"/>
    <property type="match status" value="1"/>
</dbReference>
<dbReference type="Pfam" id="PF13661">
    <property type="entry name" value="2OG-FeII_Oxy_4"/>
    <property type="match status" value="1"/>
</dbReference>
<evidence type="ECO:0000256" key="5">
    <source>
        <dbReference type="ARBA" id="ARBA00022964"/>
    </source>
</evidence>
<keyword evidence="6" id="KW-0560">Oxidoreductase</keyword>
<proteinExistence type="inferred from homology"/>
<dbReference type="PANTHER" id="PTHR12117">
    <property type="entry name" value="HISTONE ACETYLTRANSFERASE COMPLEX"/>
    <property type="match status" value="1"/>
</dbReference>
<evidence type="ECO:0000256" key="1">
    <source>
        <dbReference type="ARBA" id="ARBA00001961"/>
    </source>
</evidence>
<keyword evidence="5" id="KW-0223">Dioxygenase</keyword>
<protein>
    <submittedName>
        <fullName evidence="11">Component of NuA3 histone acetyltransferase complex</fullName>
    </submittedName>
</protein>
<evidence type="ECO:0000256" key="6">
    <source>
        <dbReference type="ARBA" id="ARBA00023002"/>
    </source>
</evidence>
<dbReference type="InterPro" id="IPR005123">
    <property type="entry name" value="Oxoglu/Fe-dep_dioxygenase_dom"/>
</dbReference>
<dbReference type="Gene3D" id="3.60.130.20">
    <property type="entry name" value="Oxoglutarate/iron-dependent oxygenase, C-terminal degradation domain"/>
    <property type="match status" value="1"/>
</dbReference>
<comment type="caution">
    <text evidence="11">The sequence shown here is derived from an EMBL/GenBank/DDBJ whole genome shotgun (WGS) entry which is preliminary data.</text>
</comment>
<dbReference type="Proteomes" id="UP001145021">
    <property type="component" value="Unassembled WGS sequence"/>
</dbReference>
<evidence type="ECO:0000256" key="2">
    <source>
        <dbReference type="ARBA" id="ARBA00007443"/>
    </source>
</evidence>
<comment type="catalytic activity">
    <reaction evidence="8">
        <text>[ribosomal protein uS12]-L-proline + 2-oxoglutarate + O2 = [ribosomal protein uS12]-(3S)-3-hydroxy-L-proline + succinate + CO2</text>
        <dbReference type="Rhea" id="RHEA:54156"/>
        <dbReference type="Rhea" id="RHEA-COMP:13816"/>
        <dbReference type="Rhea" id="RHEA-COMP:13818"/>
        <dbReference type="ChEBI" id="CHEBI:15379"/>
        <dbReference type="ChEBI" id="CHEBI:16526"/>
        <dbReference type="ChEBI" id="CHEBI:16810"/>
        <dbReference type="ChEBI" id="CHEBI:30031"/>
        <dbReference type="ChEBI" id="CHEBI:50342"/>
        <dbReference type="ChEBI" id="CHEBI:85428"/>
    </reaction>
</comment>
<dbReference type="InterPro" id="IPR019601">
    <property type="entry name" value="Oxoglutarate/Fe-dep_Oase_C"/>
</dbReference>
<organism evidence="11 12">
    <name type="scientific">Coemansia asiatica</name>
    <dbReference type="NCBI Taxonomy" id="1052880"/>
    <lineage>
        <taxon>Eukaryota</taxon>
        <taxon>Fungi</taxon>
        <taxon>Fungi incertae sedis</taxon>
        <taxon>Zoopagomycota</taxon>
        <taxon>Kickxellomycotina</taxon>
        <taxon>Kickxellomycetes</taxon>
        <taxon>Kickxellales</taxon>
        <taxon>Kickxellaceae</taxon>
        <taxon>Coemansia</taxon>
    </lineage>
</organism>
<keyword evidence="4" id="KW-0847">Vitamin C</keyword>
<gene>
    <name evidence="11" type="primary">NUA3_1</name>
    <name evidence="11" type="ORF">LPJ64_000424</name>
</gene>
<dbReference type="InterPro" id="IPR043044">
    <property type="entry name" value="TPA1/Ofd1_C"/>
</dbReference>
<dbReference type="EMBL" id="JANBOH010000008">
    <property type="protein sequence ID" value="KAJ1648268.1"/>
    <property type="molecule type" value="Genomic_DNA"/>
</dbReference>
<keyword evidence="3" id="KW-0479">Metal-binding</keyword>
<feature type="domain" description="Fe2OG dioxygenase" evidence="10">
    <location>
        <begin position="144"/>
        <end position="257"/>
    </location>
</feature>
<dbReference type="Gene3D" id="2.60.120.620">
    <property type="entry name" value="q2cbj1_9rhob like domain"/>
    <property type="match status" value="1"/>
</dbReference>
<comment type="cofactor">
    <cofactor evidence="1">
        <name>L-ascorbate</name>
        <dbReference type="ChEBI" id="CHEBI:38290"/>
    </cofactor>
</comment>
<evidence type="ECO:0000256" key="7">
    <source>
        <dbReference type="ARBA" id="ARBA00023004"/>
    </source>
</evidence>
<evidence type="ECO:0000256" key="3">
    <source>
        <dbReference type="ARBA" id="ARBA00022723"/>
    </source>
</evidence>
<dbReference type="InterPro" id="IPR006620">
    <property type="entry name" value="Pro_4_hyd_alph"/>
</dbReference>
<dbReference type="PANTHER" id="PTHR12117:SF0">
    <property type="entry name" value="PROLYL 3-HYDROXYLASE OGFOD1"/>
    <property type="match status" value="1"/>
</dbReference>
<evidence type="ECO:0000256" key="4">
    <source>
        <dbReference type="ARBA" id="ARBA00022896"/>
    </source>
</evidence>
<comment type="similarity">
    <text evidence="2">Belongs to the TPA1 family.</text>
</comment>
<accession>A0A9W8CKW8</accession>
<evidence type="ECO:0000313" key="12">
    <source>
        <dbReference type="Proteomes" id="UP001145021"/>
    </source>
</evidence>
<dbReference type="InterPro" id="IPR051842">
    <property type="entry name" value="uS12_prolyl_hydroxylase"/>
</dbReference>